<name>A0A6L6QIB7_9BURK</name>
<accession>A0A6L6QIB7</accession>
<feature type="domain" description="N-acetyltransferase" evidence="3">
    <location>
        <begin position="5"/>
        <end position="156"/>
    </location>
</feature>
<dbReference type="SUPFAM" id="SSF55729">
    <property type="entry name" value="Acyl-CoA N-acyltransferases (Nat)"/>
    <property type="match status" value="1"/>
</dbReference>
<dbReference type="Gene3D" id="3.40.630.30">
    <property type="match status" value="1"/>
</dbReference>
<dbReference type="AlphaFoldDB" id="A0A6L6QIB7"/>
<dbReference type="InterPro" id="IPR016181">
    <property type="entry name" value="Acyl_CoA_acyltransferase"/>
</dbReference>
<dbReference type="EMBL" id="WNKX01000008">
    <property type="protein sequence ID" value="MTW11376.1"/>
    <property type="molecule type" value="Genomic_DNA"/>
</dbReference>
<sequence length="158" mass="17222">MEKHFNLRAGTAGDAAAISALILSLQPYLTIEPDGSGAEEFLVSLSPDIIRRNLQDENYRYQLAYDGDLLAGVVAVRDNAHLFSLYVGSAWHGQGLGKRLWQVARDAALARGNPGSFTVNSSSFAESMYRHLGFTATGPVAEMHGIRFIPMRLDLAQV</sequence>
<evidence type="ECO:0000313" key="4">
    <source>
        <dbReference type="EMBL" id="MTW11376.1"/>
    </source>
</evidence>
<dbReference type="InterPro" id="IPR050832">
    <property type="entry name" value="Bact_Acetyltransf"/>
</dbReference>
<gene>
    <name evidence="4" type="ORF">GM658_12295</name>
</gene>
<evidence type="ECO:0000313" key="5">
    <source>
        <dbReference type="Proteomes" id="UP000472320"/>
    </source>
</evidence>
<evidence type="ECO:0000256" key="1">
    <source>
        <dbReference type="ARBA" id="ARBA00022679"/>
    </source>
</evidence>
<keyword evidence="1 4" id="KW-0808">Transferase</keyword>
<dbReference type="GO" id="GO:0016747">
    <property type="term" value="F:acyltransferase activity, transferring groups other than amino-acyl groups"/>
    <property type="evidence" value="ECO:0007669"/>
    <property type="project" value="InterPro"/>
</dbReference>
<dbReference type="RefSeq" id="WP_155454338.1">
    <property type="nucleotide sequence ID" value="NZ_WNKX01000008.1"/>
</dbReference>
<dbReference type="PANTHER" id="PTHR43877">
    <property type="entry name" value="AMINOALKYLPHOSPHONATE N-ACETYLTRANSFERASE-RELATED-RELATED"/>
    <property type="match status" value="1"/>
</dbReference>
<proteinExistence type="predicted"/>
<dbReference type="PROSITE" id="PS51186">
    <property type="entry name" value="GNAT"/>
    <property type="match status" value="1"/>
</dbReference>
<reference evidence="4 5" key="1">
    <citation type="submission" date="2019-11" db="EMBL/GenBank/DDBJ databases">
        <title>Type strains purchased from KCTC, JCM and DSMZ.</title>
        <authorList>
            <person name="Lu H."/>
        </authorList>
    </citation>
    <scope>NUCLEOTIDE SEQUENCE [LARGE SCALE GENOMIC DNA]</scope>
    <source>
        <strain evidence="4 5">JCM 31587</strain>
    </source>
</reference>
<dbReference type="Pfam" id="PF13673">
    <property type="entry name" value="Acetyltransf_10"/>
    <property type="match status" value="1"/>
</dbReference>
<protein>
    <submittedName>
        <fullName evidence="4">GNAT family N-acetyltransferase</fullName>
    </submittedName>
</protein>
<evidence type="ECO:0000256" key="2">
    <source>
        <dbReference type="ARBA" id="ARBA00023315"/>
    </source>
</evidence>
<dbReference type="CDD" id="cd04301">
    <property type="entry name" value="NAT_SF"/>
    <property type="match status" value="1"/>
</dbReference>
<keyword evidence="2" id="KW-0012">Acyltransferase</keyword>
<comment type="caution">
    <text evidence="4">The sequence shown here is derived from an EMBL/GenBank/DDBJ whole genome shotgun (WGS) entry which is preliminary data.</text>
</comment>
<dbReference type="OrthoDB" id="9789605at2"/>
<dbReference type="InterPro" id="IPR000182">
    <property type="entry name" value="GNAT_dom"/>
</dbReference>
<evidence type="ECO:0000259" key="3">
    <source>
        <dbReference type="PROSITE" id="PS51186"/>
    </source>
</evidence>
<organism evidence="4 5">
    <name type="scientific">Massilia eburnea</name>
    <dbReference type="NCBI Taxonomy" id="1776165"/>
    <lineage>
        <taxon>Bacteria</taxon>
        <taxon>Pseudomonadati</taxon>
        <taxon>Pseudomonadota</taxon>
        <taxon>Betaproteobacteria</taxon>
        <taxon>Burkholderiales</taxon>
        <taxon>Oxalobacteraceae</taxon>
        <taxon>Telluria group</taxon>
        <taxon>Massilia</taxon>
    </lineage>
</organism>
<dbReference type="Proteomes" id="UP000472320">
    <property type="component" value="Unassembled WGS sequence"/>
</dbReference>
<keyword evidence="5" id="KW-1185">Reference proteome</keyword>